<dbReference type="GO" id="GO:0004674">
    <property type="term" value="F:protein serine/threonine kinase activity"/>
    <property type="evidence" value="ECO:0007669"/>
    <property type="project" value="UniProtKB-KW"/>
</dbReference>
<evidence type="ECO:0000256" key="21">
    <source>
        <dbReference type="SAM" id="SignalP"/>
    </source>
</evidence>
<keyword evidence="13" id="KW-1015">Disulfide bond</keyword>
<dbReference type="GO" id="GO:0005524">
    <property type="term" value="F:ATP binding"/>
    <property type="evidence" value="ECO:0007669"/>
    <property type="project" value="UniProtKB-UniRule"/>
</dbReference>
<evidence type="ECO:0000256" key="12">
    <source>
        <dbReference type="ARBA" id="ARBA00023136"/>
    </source>
</evidence>
<dbReference type="Proteomes" id="UP000189703">
    <property type="component" value="Unplaced"/>
</dbReference>
<dbReference type="RefSeq" id="XP_010265867.1">
    <property type="nucleotide sequence ID" value="XM_010267565.1"/>
</dbReference>
<feature type="binding site" evidence="19">
    <location>
        <position position="541"/>
    </location>
    <ligand>
        <name>ATP</name>
        <dbReference type="ChEBI" id="CHEBI:30616"/>
    </ligand>
</feature>
<keyword evidence="15" id="KW-0325">Glycoprotein</keyword>
<dbReference type="GO" id="GO:0030246">
    <property type="term" value="F:carbohydrate binding"/>
    <property type="evidence" value="ECO:0007669"/>
    <property type="project" value="UniProtKB-KW"/>
</dbReference>
<comment type="subcellular location">
    <subcellularLocation>
        <location evidence="1">Membrane</location>
        <topology evidence="1">Single-pass type I membrane protein</topology>
    </subcellularLocation>
</comment>
<sequence length="798" mass="90083">MTFGLITHLLGFLFLLLPLLSVSQTYRNISLGSSLYAANDNYSSWTSPSGEFAFGFQAIGTRGFLLSIWFNKLPDKTIVWSANRDKLVQRGSKIELTTDGRLVLNDSQGREVWNASLINMERASYAAMLDSGNFVLANQNSTSIWETFDIPTDTILPTQTLNKGSRLVSRRSETDFSSGRFQLRWQDDGSPTLCRVAFPTDKVYNAYWKIKATNTSVGLVFNETGKIFLAEIHQSTVINPSENGTTRDSYQRATLDFDGVFRHYVYPKTISKSDRRSPYSWSPVWFVPENICTAIFGPYGSGACGFNSYCILDENKKPNCECPPGYTLIDPNNKWNGCKQNFVSQRCEEGSQEASLYDMIPMVNTDWPLSDSEDFSPVDENWCTQTCLNDCFCAVAIIRDGHCWKKKLPMGMGRTDPSVGGKALIKVPKGYSSLRQSPGMGLSEKKHQTRLILIGSFLIGCSLFLLLLAISLVTYHLYRKRQQKSQPHQAMPALNVRNFTFKELEEATEGFNNLIGSGAFATVYKGTFVVDNKVNFVAVKKLDKLVKENQKEFDAEVSAIGTTNHKNLVQLLGFCNEGEHYLLVYEFMNNGSLATFLFGSSKPDWNQRVRIAFGIASGLAYLHEECNTQIIHCDIKPQNILLDDSFTARISDFGLAKLLKVDQTQTNTDVRGTKGYVAPEWFNNRTITSKVDVYSYGVMLLEILCCRRKIEPQQDDENKVILMDWAYECYMEGKLDKLVENDDDAMDDKKRLEKFVRIAMWCIQEDPSRRPTMKKVTQMLEGAIEVLVPPMNPSSSIN</sequence>
<dbReference type="SMART" id="SM00108">
    <property type="entry name" value="B_lectin"/>
    <property type="match status" value="1"/>
</dbReference>
<evidence type="ECO:0000313" key="24">
    <source>
        <dbReference type="Proteomes" id="UP000189703"/>
    </source>
</evidence>
<dbReference type="CDD" id="cd00028">
    <property type="entry name" value="B_lectin"/>
    <property type="match status" value="1"/>
</dbReference>
<keyword evidence="6 21" id="KW-0732">Signal</keyword>
<keyword evidence="12 20" id="KW-0472">Membrane</keyword>
<comment type="catalytic activity">
    <reaction evidence="17 18">
        <text>L-seryl-[protein] + ATP = O-phospho-L-seryl-[protein] + ADP + H(+)</text>
        <dbReference type="Rhea" id="RHEA:17989"/>
        <dbReference type="Rhea" id="RHEA-COMP:9863"/>
        <dbReference type="Rhea" id="RHEA-COMP:11604"/>
        <dbReference type="ChEBI" id="CHEBI:15378"/>
        <dbReference type="ChEBI" id="CHEBI:29999"/>
        <dbReference type="ChEBI" id="CHEBI:30616"/>
        <dbReference type="ChEBI" id="CHEBI:83421"/>
        <dbReference type="ChEBI" id="CHEBI:456216"/>
        <dbReference type="EC" id="2.7.11.1"/>
    </reaction>
</comment>
<organism evidence="24 25">
    <name type="scientific">Nelumbo nucifera</name>
    <name type="common">Sacred lotus</name>
    <dbReference type="NCBI Taxonomy" id="4432"/>
    <lineage>
        <taxon>Eukaryota</taxon>
        <taxon>Viridiplantae</taxon>
        <taxon>Streptophyta</taxon>
        <taxon>Embryophyta</taxon>
        <taxon>Tracheophyta</taxon>
        <taxon>Spermatophyta</taxon>
        <taxon>Magnoliopsida</taxon>
        <taxon>Proteales</taxon>
        <taxon>Nelumbonaceae</taxon>
        <taxon>Nelumbo</taxon>
    </lineage>
</organism>
<evidence type="ECO:0000313" key="25">
    <source>
        <dbReference type="RefSeq" id="XP_010265867.1"/>
    </source>
</evidence>
<dbReference type="InterPro" id="IPR036426">
    <property type="entry name" value="Bulb-type_lectin_dom_sf"/>
</dbReference>
<keyword evidence="11 20" id="KW-1133">Transmembrane helix</keyword>
<evidence type="ECO:0000256" key="4">
    <source>
        <dbReference type="ARBA" id="ARBA00022679"/>
    </source>
</evidence>
<keyword evidence="7" id="KW-0430">Lectin</keyword>
<evidence type="ECO:0000256" key="6">
    <source>
        <dbReference type="ARBA" id="ARBA00022729"/>
    </source>
</evidence>
<dbReference type="eggNOG" id="ENOG502QQEW">
    <property type="taxonomic scope" value="Eukaryota"/>
</dbReference>
<dbReference type="FunFam" id="2.90.10.30:FF:000001">
    <property type="entry name" value="Serine/threonine-protein kinase"/>
    <property type="match status" value="1"/>
</dbReference>
<dbReference type="FunFam" id="2.90.10.10:FF:000013">
    <property type="entry name" value="G-type lectin S-receptor-like serine/threonine-protein kinase LECRK1"/>
    <property type="match status" value="1"/>
</dbReference>
<dbReference type="PROSITE" id="PS00107">
    <property type="entry name" value="PROTEIN_KINASE_ATP"/>
    <property type="match status" value="1"/>
</dbReference>
<evidence type="ECO:0000256" key="3">
    <source>
        <dbReference type="ARBA" id="ARBA00022536"/>
    </source>
</evidence>
<dbReference type="InterPro" id="IPR001480">
    <property type="entry name" value="Bulb-type_lectin_dom"/>
</dbReference>
<dbReference type="FunFam" id="3.30.200.20:FF:000059">
    <property type="entry name" value="S-receptor-like serine/threonine-protein kinase"/>
    <property type="match status" value="1"/>
</dbReference>
<keyword evidence="2 18" id="KW-0723">Serine/threonine-protein kinase</keyword>
<evidence type="ECO:0000256" key="14">
    <source>
        <dbReference type="ARBA" id="ARBA00023170"/>
    </source>
</evidence>
<dbReference type="InterPro" id="IPR024171">
    <property type="entry name" value="SRK-like_kinase"/>
</dbReference>
<feature type="chain" id="PRO_5010665286" description="Receptor-like serine/threonine-protein kinase" evidence="21">
    <location>
        <begin position="26"/>
        <end position="798"/>
    </location>
</feature>
<dbReference type="Pfam" id="PF01453">
    <property type="entry name" value="B_lectin"/>
    <property type="match status" value="1"/>
</dbReference>
<name>A0A1U8AIZ0_NELNU</name>
<keyword evidence="5 20" id="KW-0812">Transmembrane</keyword>
<dbReference type="InterPro" id="IPR011009">
    <property type="entry name" value="Kinase-like_dom_sf"/>
</dbReference>
<dbReference type="KEGG" id="nnu:104603513"/>
<dbReference type="GO" id="GO:0016020">
    <property type="term" value="C:membrane"/>
    <property type="evidence" value="ECO:0007669"/>
    <property type="project" value="UniProtKB-SubCell"/>
</dbReference>
<keyword evidence="14" id="KW-0675">Receptor</keyword>
<comment type="similarity">
    <text evidence="18">Belongs to the protein kinase superfamily. Ser/Thr protein kinase family.</text>
</comment>
<keyword evidence="3" id="KW-0245">EGF-like domain</keyword>
<reference evidence="25 26" key="1">
    <citation type="submission" date="2025-04" db="UniProtKB">
        <authorList>
            <consortium name="RefSeq"/>
        </authorList>
    </citation>
    <scope>IDENTIFICATION</scope>
</reference>
<dbReference type="AlphaFoldDB" id="A0A1U8AIZ0"/>
<evidence type="ECO:0000256" key="8">
    <source>
        <dbReference type="ARBA" id="ARBA00022741"/>
    </source>
</evidence>
<dbReference type="InterPro" id="IPR000719">
    <property type="entry name" value="Prot_kinase_dom"/>
</dbReference>
<feature type="domain" description="Protein kinase" evidence="22">
    <location>
        <begin position="509"/>
        <end position="784"/>
    </location>
</feature>
<dbReference type="PROSITE" id="PS50927">
    <property type="entry name" value="BULB_LECTIN"/>
    <property type="match status" value="1"/>
</dbReference>
<keyword evidence="10 18" id="KW-0067">ATP-binding</keyword>
<dbReference type="PIRSF" id="PIRSF000641">
    <property type="entry name" value="SRK"/>
    <property type="match status" value="1"/>
</dbReference>
<evidence type="ECO:0000256" key="2">
    <source>
        <dbReference type="ARBA" id="ARBA00022527"/>
    </source>
</evidence>
<accession>A0A1U8AIZ0</accession>
<evidence type="ECO:0000256" key="16">
    <source>
        <dbReference type="ARBA" id="ARBA00047899"/>
    </source>
</evidence>
<evidence type="ECO:0000256" key="10">
    <source>
        <dbReference type="ARBA" id="ARBA00022840"/>
    </source>
</evidence>
<dbReference type="OrthoDB" id="1930390at2759"/>
<dbReference type="RefSeq" id="XP_010265868.1">
    <property type="nucleotide sequence ID" value="XM_010267566.1"/>
</dbReference>
<feature type="domain" description="Bulb-type lectin" evidence="23">
    <location>
        <begin position="27"/>
        <end position="149"/>
    </location>
</feature>
<gene>
    <name evidence="25 26" type="primary">LOC104603513</name>
</gene>
<evidence type="ECO:0000259" key="22">
    <source>
        <dbReference type="PROSITE" id="PS50011"/>
    </source>
</evidence>
<evidence type="ECO:0000256" key="13">
    <source>
        <dbReference type="ARBA" id="ARBA00023157"/>
    </source>
</evidence>
<evidence type="ECO:0000256" key="19">
    <source>
        <dbReference type="PROSITE-ProRule" id="PRU10141"/>
    </source>
</evidence>
<dbReference type="SMART" id="SM00220">
    <property type="entry name" value="S_TKc"/>
    <property type="match status" value="1"/>
</dbReference>
<proteinExistence type="inferred from homology"/>
<dbReference type="PROSITE" id="PS00108">
    <property type="entry name" value="PROTEIN_KINASE_ST"/>
    <property type="match status" value="1"/>
</dbReference>
<dbReference type="Gene3D" id="3.30.200.20">
    <property type="entry name" value="Phosphorylase Kinase, domain 1"/>
    <property type="match status" value="1"/>
</dbReference>
<dbReference type="OMA" id="DWATSAN"/>
<evidence type="ECO:0000256" key="17">
    <source>
        <dbReference type="ARBA" id="ARBA00048679"/>
    </source>
</evidence>
<protein>
    <recommendedName>
        <fullName evidence="18">Receptor-like serine/threonine-protein kinase</fullName>
        <ecNumber evidence="18">2.7.11.1</ecNumber>
    </recommendedName>
</protein>
<dbReference type="EC" id="2.7.11.1" evidence="18"/>
<dbReference type="FunFam" id="1.10.510.10:FF:000237">
    <property type="entry name" value="G-type lectin S-receptor-like serine/threonine-protein kinase"/>
    <property type="match status" value="1"/>
</dbReference>
<evidence type="ECO:0000256" key="15">
    <source>
        <dbReference type="ARBA" id="ARBA00023180"/>
    </source>
</evidence>
<dbReference type="SUPFAM" id="SSF51110">
    <property type="entry name" value="alpha-D-mannose-specific plant lectins"/>
    <property type="match status" value="1"/>
</dbReference>
<dbReference type="GeneID" id="104603513"/>
<feature type="transmembrane region" description="Helical" evidence="20">
    <location>
        <begin position="451"/>
        <end position="478"/>
    </location>
</feature>
<evidence type="ECO:0000256" key="7">
    <source>
        <dbReference type="ARBA" id="ARBA00022734"/>
    </source>
</evidence>
<feature type="signal peptide" evidence="21">
    <location>
        <begin position="1"/>
        <end position="25"/>
    </location>
</feature>
<evidence type="ECO:0000256" key="11">
    <source>
        <dbReference type="ARBA" id="ARBA00022989"/>
    </source>
</evidence>
<dbReference type="InterPro" id="IPR008271">
    <property type="entry name" value="Ser/Thr_kinase_AS"/>
</dbReference>
<evidence type="ECO:0000313" key="26">
    <source>
        <dbReference type="RefSeq" id="XP_010265868.1"/>
    </source>
</evidence>
<keyword evidence="4 18" id="KW-0808">Transferase</keyword>
<evidence type="ECO:0000256" key="20">
    <source>
        <dbReference type="SAM" id="Phobius"/>
    </source>
</evidence>
<comment type="catalytic activity">
    <reaction evidence="16 18">
        <text>L-threonyl-[protein] + ATP = O-phospho-L-threonyl-[protein] + ADP + H(+)</text>
        <dbReference type="Rhea" id="RHEA:46608"/>
        <dbReference type="Rhea" id="RHEA-COMP:11060"/>
        <dbReference type="Rhea" id="RHEA-COMP:11605"/>
        <dbReference type="ChEBI" id="CHEBI:15378"/>
        <dbReference type="ChEBI" id="CHEBI:30013"/>
        <dbReference type="ChEBI" id="CHEBI:30616"/>
        <dbReference type="ChEBI" id="CHEBI:61977"/>
        <dbReference type="ChEBI" id="CHEBI:456216"/>
        <dbReference type="EC" id="2.7.11.1"/>
    </reaction>
</comment>
<dbReference type="InterPro" id="IPR017441">
    <property type="entry name" value="Protein_kinase_ATP_BS"/>
</dbReference>
<evidence type="ECO:0000256" key="18">
    <source>
        <dbReference type="PIRNR" id="PIRNR000641"/>
    </source>
</evidence>
<dbReference type="Pfam" id="PF00069">
    <property type="entry name" value="Pkinase"/>
    <property type="match status" value="1"/>
</dbReference>
<keyword evidence="8 18" id="KW-0547">Nucleotide-binding</keyword>
<dbReference type="Gene3D" id="1.10.510.10">
    <property type="entry name" value="Transferase(Phosphotransferase) domain 1"/>
    <property type="match status" value="1"/>
</dbReference>
<dbReference type="CDD" id="cd14066">
    <property type="entry name" value="STKc_IRAK"/>
    <property type="match status" value="1"/>
</dbReference>
<evidence type="ECO:0000256" key="9">
    <source>
        <dbReference type="ARBA" id="ARBA00022777"/>
    </source>
</evidence>
<evidence type="ECO:0000259" key="23">
    <source>
        <dbReference type="PROSITE" id="PS50927"/>
    </source>
</evidence>
<dbReference type="PANTHER" id="PTHR47976">
    <property type="entry name" value="G-TYPE LECTIN S-RECEPTOR-LIKE SERINE/THREONINE-PROTEIN KINASE SD2-5"/>
    <property type="match status" value="1"/>
</dbReference>
<dbReference type="GO" id="GO:0004672">
    <property type="term" value="F:protein kinase activity"/>
    <property type="evidence" value="ECO:0000318"/>
    <property type="project" value="GO_Central"/>
</dbReference>
<evidence type="ECO:0000256" key="5">
    <source>
        <dbReference type="ARBA" id="ARBA00022692"/>
    </source>
</evidence>
<keyword evidence="9 18" id="KW-0418">Kinase</keyword>
<evidence type="ECO:0000256" key="1">
    <source>
        <dbReference type="ARBA" id="ARBA00004479"/>
    </source>
</evidence>
<dbReference type="InterPro" id="IPR051343">
    <property type="entry name" value="G-type_lectin_kinases/EP1-like"/>
</dbReference>
<dbReference type="PANTHER" id="PTHR47976:SF108">
    <property type="entry name" value="G-TYPE LECTIN S-RECEPTOR-LIKE SERINE_THREONINE-PROTEIN KINASE LECRK1"/>
    <property type="match status" value="1"/>
</dbReference>
<dbReference type="PROSITE" id="PS50011">
    <property type="entry name" value="PROTEIN_KINASE_DOM"/>
    <property type="match status" value="1"/>
</dbReference>
<keyword evidence="24" id="KW-1185">Reference proteome</keyword>
<dbReference type="Gene3D" id="2.90.10.10">
    <property type="entry name" value="Bulb-type lectin domain"/>
    <property type="match status" value="2"/>
</dbReference>
<dbReference type="SUPFAM" id="SSF56112">
    <property type="entry name" value="Protein kinase-like (PK-like)"/>
    <property type="match status" value="1"/>
</dbReference>